<dbReference type="EMBL" id="QZDT01000008">
    <property type="protein sequence ID" value="NBJ92468.1"/>
    <property type="molecule type" value="Genomic_DNA"/>
</dbReference>
<dbReference type="SUPFAM" id="SSF54593">
    <property type="entry name" value="Glyoxalase/Bleomycin resistance protein/Dihydroxybiphenyl dioxygenase"/>
    <property type="match status" value="1"/>
</dbReference>
<keyword evidence="1" id="KW-0479">Metal-binding</keyword>
<reference evidence="3" key="1">
    <citation type="submission" date="2018-09" db="EMBL/GenBank/DDBJ databases">
        <title>Murine metabolic-syndrome-specific gut microbial biobank.</title>
        <authorList>
            <person name="Liu C."/>
        </authorList>
    </citation>
    <scope>NUCLEOTIDE SEQUENCE</scope>
    <source>
        <strain evidence="3">D42-62</strain>
    </source>
</reference>
<dbReference type="Gene3D" id="3.10.180.10">
    <property type="entry name" value="2,3-Dihydroxybiphenyl 1,2-Dioxygenase, domain 1"/>
    <property type="match status" value="1"/>
</dbReference>
<dbReference type="PROSITE" id="PS51819">
    <property type="entry name" value="VOC"/>
    <property type="match status" value="1"/>
</dbReference>
<dbReference type="PANTHER" id="PTHR43048:SF3">
    <property type="entry name" value="METHYLMALONYL-COA EPIMERASE, MITOCHONDRIAL"/>
    <property type="match status" value="1"/>
</dbReference>
<dbReference type="Pfam" id="PF13669">
    <property type="entry name" value="Glyoxalase_4"/>
    <property type="match status" value="1"/>
</dbReference>
<dbReference type="InterPro" id="IPR029068">
    <property type="entry name" value="Glyas_Bleomycin-R_OHBP_Dase"/>
</dbReference>
<keyword evidence="4" id="KW-1185">Reference proteome</keyword>
<dbReference type="GO" id="GO:0046872">
    <property type="term" value="F:metal ion binding"/>
    <property type="evidence" value="ECO:0007669"/>
    <property type="project" value="UniProtKB-KW"/>
</dbReference>
<feature type="domain" description="VOC" evidence="2">
    <location>
        <begin position="11"/>
        <end position="131"/>
    </location>
</feature>
<evidence type="ECO:0000259" key="2">
    <source>
        <dbReference type="PROSITE" id="PS51819"/>
    </source>
</evidence>
<dbReference type="GO" id="GO:0046491">
    <property type="term" value="P:L-methylmalonyl-CoA metabolic process"/>
    <property type="evidence" value="ECO:0007669"/>
    <property type="project" value="TreeGrafter"/>
</dbReference>
<dbReference type="GO" id="GO:0004493">
    <property type="term" value="F:methylmalonyl-CoA epimerase activity"/>
    <property type="evidence" value="ECO:0007669"/>
    <property type="project" value="TreeGrafter"/>
</dbReference>
<accession>A0A9X5GQQ6</accession>
<name>A0A9X5GQQ6_9FIRM</name>
<comment type="caution">
    <text evidence="3">The sequence shown here is derived from an EMBL/GenBank/DDBJ whole genome shotgun (WGS) entry which is preliminary data.</text>
</comment>
<evidence type="ECO:0000313" key="4">
    <source>
        <dbReference type="Proteomes" id="UP001154420"/>
    </source>
</evidence>
<dbReference type="AlphaFoldDB" id="A0A9X5GQQ6"/>
<sequence length="132" mass="15057">MKNNFQPFITGLQHIGLPTNDIEATIAFYEIFGFQVAYRTINEKANEQVAFLRLGDITIETYENKQAALANGAWDHIALNVTNIEAVFQLAKEKGLDIMDSEIQFLPFWDNGVKYFIVIGPNKEKVELNQFL</sequence>
<evidence type="ECO:0000256" key="1">
    <source>
        <dbReference type="ARBA" id="ARBA00022723"/>
    </source>
</evidence>
<dbReference type="InterPro" id="IPR051785">
    <property type="entry name" value="MMCE/EMCE_epimerase"/>
</dbReference>
<dbReference type="Proteomes" id="UP001154420">
    <property type="component" value="Unassembled WGS sequence"/>
</dbReference>
<dbReference type="OrthoDB" id="371072at2"/>
<dbReference type="CDD" id="cd06587">
    <property type="entry name" value="VOC"/>
    <property type="match status" value="1"/>
</dbReference>
<proteinExistence type="predicted"/>
<evidence type="ECO:0000313" key="3">
    <source>
        <dbReference type="EMBL" id="NBJ92468.1"/>
    </source>
</evidence>
<dbReference type="PANTHER" id="PTHR43048">
    <property type="entry name" value="METHYLMALONYL-COA EPIMERASE"/>
    <property type="match status" value="1"/>
</dbReference>
<dbReference type="InterPro" id="IPR037523">
    <property type="entry name" value="VOC_core"/>
</dbReference>
<protein>
    <submittedName>
        <fullName evidence="3">VOC family protein</fullName>
    </submittedName>
</protein>
<organism evidence="3 4">
    <name type="scientific">Parablautia muri</name>
    <dbReference type="NCBI Taxonomy" id="2320879"/>
    <lineage>
        <taxon>Bacteria</taxon>
        <taxon>Bacillati</taxon>
        <taxon>Bacillota</taxon>
        <taxon>Clostridia</taxon>
        <taxon>Lachnospirales</taxon>
        <taxon>Lachnospiraceae</taxon>
        <taxon>Parablautia</taxon>
    </lineage>
</organism>
<gene>
    <name evidence="3" type="ORF">D5281_07635</name>
</gene>